<protein>
    <submittedName>
        <fullName evidence="1">Uncharacterized protein</fullName>
    </submittedName>
</protein>
<proteinExistence type="predicted"/>
<comment type="caution">
    <text evidence="1">The sequence shown here is derived from an EMBL/GenBank/DDBJ whole genome shotgun (WGS) entry which is preliminary data.</text>
</comment>
<accession>A0AAW0JME4</accession>
<keyword evidence="2" id="KW-1185">Reference proteome</keyword>
<dbReference type="EMBL" id="PKMF04000510">
    <property type="protein sequence ID" value="KAK7828124.1"/>
    <property type="molecule type" value="Genomic_DNA"/>
</dbReference>
<gene>
    <name evidence="1" type="ORF">CFP56_030523</name>
</gene>
<name>A0AAW0JME4_QUESU</name>
<dbReference type="AlphaFoldDB" id="A0AAW0JME4"/>
<organism evidence="1 2">
    <name type="scientific">Quercus suber</name>
    <name type="common">Cork oak</name>
    <dbReference type="NCBI Taxonomy" id="58331"/>
    <lineage>
        <taxon>Eukaryota</taxon>
        <taxon>Viridiplantae</taxon>
        <taxon>Streptophyta</taxon>
        <taxon>Embryophyta</taxon>
        <taxon>Tracheophyta</taxon>
        <taxon>Spermatophyta</taxon>
        <taxon>Magnoliopsida</taxon>
        <taxon>eudicotyledons</taxon>
        <taxon>Gunneridae</taxon>
        <taxon>Pentapetalae</taxon>
        <taxon>rosids</taxon>
        <taxon>fabids</taxon>
        <taxon>Fagales</taxon>
        <taxon>Fagaceae</taxon>
        <taxon>Quercus</taxon>
    </lineage>
</organism>
<evidence type="ECO:0000313" key="2">
    <source>
        <dbReference type="Proteomes" id="UP000237347"/>
    </source>
</evidence>
<evidence type="ECO:0000313" key="1">
    <source>
        <dbReference type="EMBL" id="KAK7828124.1"/>
    </source>
</evidence>
<sequence>MSQISQGSFLPYKSHSLTALEGVGFPRFLLRRKLWERLEISGVDCGREFTYTMKIIEKCDMFSFGVLAIEVI</sequence>
<dbReference type="Proteomes" id="UP000237347">
    <property type="component" value="Unassembled WGS sequence"/>
</dbReference>
<reference evidence="1 2" key="1">
    <citation type="journal article" date="2018" name="Sci. Data">
        <title>The draft genome sequence of cork oak.</title>
        <authorList>
            <person name="Ramos A.M."/>
            <person name="Usie A."/>
            <person name="Barbosa P."/>
            <person name="Barros P.M."/>
            <person name="Capote T."/>
            <person name="Chaves I."/>
            <person name="Simoes F."/>
            <person name="Abreu I."/>
            <person name="Carrasquinho I."/>
            <person name="Faro C."/>
            <person name="Guimaraes J.B."/>
            <person name="Mendonca D."/>
            <person name="Nobrega F."/>
            <person name="Rodrigues L."/>
            <person name="Saibo N.J.M."/>
            <person name="Varela M.C."/>
            <person name="Egas C."/>
            <person name="Matos J."/>
            <person name="Miguel C.M."/>
            <person name="Oliveira M.M."/>
            <person name="Ricardo C.P."/>
            <person name="Goncalves S."/>
        </authorList>
    </citation>
    <scope>NUCLEOTIDE SEQUENCE [LARGE SCALE GENOMIC DNA]</scope>
    <source>
        <strain evidence="2">cv. HL8</strain>
    </source>
</reference>